<keyword evidence="4 7" id="KW-0547">Nucleotide-binding</keyword>
<dbReference type="PIRSF" id="PIRSF000676">
    <property type="entry name" value="Homoser_kin"/>
    <property type="match status" value="1"/>
</dbReference>
<dbReference type="PANTHER" id="PTHR20861:SF1">
    <property type="entry name" value="HOMOSERINE KINASE"/>
    <property type="match status" value="1"/>
</dbReference>
<dbReference type="Gene3D" id="3.30.70.890">
    <property type="entry name" value="GHMP kinase, C-terminal domain"/>
    <property type="match status" value="1"/>
</dbReference>
<keyword evidence="7" id="KW-0963">Cytoplasm</keyword>
<comment type="function">
    <text evidence="7">Catalyzes the ATP-dependent phosphorylation of L-homoserine to L-homoserine phosphate.</text>
</comment>
<dbReference type="SUPFAM" id="SSF54211">
    <property type="entry name" value="Ribosomal protein S5 domain 2-like"/>
    <property type="match status" value="1"/>
</dbReference>
<organism evidence="11 12">
    <name type="scientific">Bryocella elongata</name>
    <dbReference type="NCBI Taxonomy" id="863522"/>
    <lineage>
        <taxon>Bacteria</taxon>
        <taxon>Pseudomonadati</taxon>
        <taxon>Acidobacteriota</taxon>
        <taxon>Terriglobia</taxon>
        <taxon>Terriglobales</taxon>
        <taxon>Acidobacteriaceae</taxon>
        <taxon>Bryocella</taxon>
    </lineage>
</organism>
<keyword evidence="1 7" id="KW-0028">Amino-acid biosynthesis</keyword>
<proteinExistence type="inferred from homology"/>
<keyword evidence="6 7" id="KW-0067">ATP-binding</keyword>
<reference evidence="11 12" key="1">
    <citation type="submission" date="2016-10" db="EMBL/GenBank/DDBJ databases">
        <authorList>
            <person name="de Groot N.N."/>
        </authorList>
    </citation>
    <scope>NUCLEOTIDE SEQUENCE [LARGE SCALE GENOMIC DNA]</scope>
    <source>
        <strain evidence="11 12">DSM 22489</strain>
    </source>
</reference>
<evidence type="ECO:0000313" key="11">
    <source>
        <dbReference type="EMBL" id="SEG38271.1"/>
    </source>
</evidence>
<dbReference type="Pfam" id="PF00288">
    <property type="entry name" value="GHMP_kinases_N"/>
    <property type="match status" value="1"/>
</dbReference>
<comment type="catalytic activity">
    <reaction evidence="7">
        <text>L-homoserine + ATP = O-phospho-L-homoserine + ADP + H(+)</text>
        <dbReference type="Rhea" id="RHEA:13985"/>
        <dbReference type="ChEBI" id="CHEBI:15378"/>
        <dbReference type="ChEBI" id="CHEBI:30616"/>
        <dbReference type="ChEBI" id="CHEBI:57476"/>
        <dbReference type="ChEBI" id="CHEBI:57590"/>
        <dbReference type="ChEBI" id="CHEBI:456216"/>
        <dbReference type="EC" id="2.7.1.39"/>
    </reaction>
</comment>
<feature type="domain" description="GHMP kinase N-terminal" evidence="9">
    <location>
        <begin position="63"/>
        <end position="149"/>
    </location>
</feature>
<keyword evidence="3 7" id="KW-0791">Threonine biosynthesis</keyword>
<evidence type="ECO:0000256" key="3">
    <source>
        <dbReference type="ARBA" id="ARBA00022697"/>
    </source>
</evidence>
<keyword evidence="12" id="KW-1185">Reference proteome</keyword>
<dbReference type="InterPro" id="IPR020568">
    <property type="entry name" value="Ribosomal_Su5_D2-typ_SF"/>
</dbReference>
<protein>
    <recommendedName>
        <fullName evidence="7 8">Homoserine kinase</fullName>
        <shortName evidence="7">HK</shortName>
        <shortName evidence="7">HSK</shortName>
        <ecNumber evidence="7 8">2.7.1.39</ecNumber>
    </recommendedName>
</protein>
<dbReference type="PRINTS" id="PR00958">
    <property type="entry name" value="HOMSERKINASE"/>
</dbReference>
<keyword evidence="5 7" id="KW-0418">Kinase</keyword>
<dbReference type="InterPro" id="IPR000870">
    <property type="entry name" value="Homoserine_kinase"/>
</dbReference>
<evidence type="ECO:0000259" key="9">
    <source>
        <dbReference type="Pfam" id="PF00288"/>
    </source>
</evidence>
<dbReference type="Proteomes" id="UP000236728">
    <property type="component" value="Unassembled WGS sequence"/>
</dbReference>
<dbReference type="Pfam" id="PF08544">
    <property type="entry name" value="GHMP_kinases_C"/>
    <property type="match status" value="1"/>
</dbReference>
<comment type="similarity">
    <text evidence="7">Belongs to the GHMP kinase family. Homoserine kinase subfamily.</text>
</comment>
<dbReference type="OrthoDB" id="9769912at2"/>
<comment type="subcellular location">
    <subcellularLocation>
        <location evidence="7">Cytoplasm</location>
    </subcellularLocation>
</comment>
<evidence type="ECO:0000259" key="10">
    <source>
        <dbReference type="Pfam" id="PF08544"/>
    </source>
</evidence>
<dbReference type="InterPro" id="IPR036554">
    <property type="entry name" value="GHMP_kinase_C_sf"/>
</dbReference>
<evidence type="ECO:0000256" key="5">
    <source>
        <dbReference type="ARBA" id="ARBA00022777"/>
    </source>
</evidence>
<evidence type="ECO:0000256" key="6">
    <source>
        <dbReference type="ARBA" id="ARBA00022840"/>
    </source>
</evidence>
<keyword evidence="2 7" id="KW-0808">Transferase</keyword>
<evidence type="ECO:0000256" key="8">
    <source>
        <dbReference type="NCBIfam" id="TIGR00191"/>
    </source>
</evidence>
<evidence type="ECO:0000256" key="7">
    <source>
        <dbReference type="HAMAP-Rule" id="MF_00384"/>
    </source>
</evidence>
<name>A0A1H5ZPY9_9BACT</name>
<dbReference type="RefSeq" id="WP_103933662.1">
    <property type="nucleotide sequence ID" value="NZ_FNVA01000004.1"/>
</dbReference>
<evidence type="ECO:0000256" key="1">
    <source>
        <dbReference type="ARBA" id="ARBA00022605"/>
    </source>
</evidence>
<dbReference type="AlphaFoldDB" id="A0A1H5ZPY9"/>
<dbReference type="NCBIfam" id="TIGR00191">
    <property type="entry name" value="thrB"/>
    <property type="match status" value="1"/>
</dbReference>
<comment type="caution">
    <text evidence="7">Lacks conserved residue(s) required for the propagation of feature annotation.</text>
</comment>
<dbReference type="HAMAP" id="MF_00384">
    <property type="entry name" value="Homoser_kinase"/>
    <property type="match status" value="1"/>
</dbReference>
<comment type="pathway">
    <text evidence="7">Amino-acid biosynthesis; L-threonine biosynthesis; L-threonine from L-aspartate: step 4/5.</text>
</comment>
<dbReference type="InterPro" id="IPR013750">
    <property type="entry name" value="GHMP_kinase_C_dom"/>
</dbReference>
<evidence type="ECO:0000256" key="4">
    <source>
        <dbReference type="ARBA" id="ARBA00022741"/>
    </source>
</evidence>
<dbReference type="GO" id="GO:0005524">
    <property type="term" value="F:ATP binding"/>
    <property type="evidence" value="ECO:0007669"/>
    <property type="project" value="UniProtKB-UniRule"/>
</dbReference>
<dbReference type="Gene3D" id="3.30.230.10">
    <property type="match status" value="1"/>
</dbReference>
<sequence length="307" mass="32294">MSGVQTRGLRLKLPATSANLGPGFDAAGLAMSMHLTVEACPSAEWEIHATGRDAELCAKVDGNLIIDTYRKVIEDVWVDAPAALRLEIHNEIPLGMGCGSSAAAICAGVALADHFGGISGLGWSDADIVTAASHREGHPDNVAACWFGGFTVSAMGGNRGVVTATFPGNPEWELMLAMQPTSLATKTARALLPDSYSKADAVFNVQRSSLLVAAFAQGRLDLLRTAMQDKMHQPYREDACPLLKKLLPLAEEPWVAGVALSGAGPSVLVFLSKDATPLEKTKLLSAAGRGVEWLPLRIAGGAERTIL</sequence>
<dbReference type="UniPathway" id="UPA00050">
    <property type="reaction ID" value="UER00064"/>
</dbReference>
<dbReference type="GO" id="GO:0004413">
    <property type="term" value="F:homoserine kinase activity"/>
    <property type="evidence" value="ECO:0007669"/>
    <property type="project" value="UniProtKB-UniRule"/>
</dbReference>
<gene>
    <name evidence="7" type="primary">thrB</name>
    <name evidence="11" type="ORF">SAMN05421819_2803</name>
</gene>
<dbReference type="EC" id="2.7.1.39" evidence="7 8"/>
<accession>A0A1H5ZPY9</accession>
<evidence type="ECO:0000313" key="12">
    <source>
        <dbReference type="Proteomes" id="UP000236728"/>
    </source>
</evidence>
<dbReference type="PANTHER" id="PTHR20861">
    <property type="entry name" value="HOMOSERINE/4-DIPHOSPHOCYTIDYL-2-C-METHYL-D-ERYTHRITOL KINASE"/>
    <property type="match status" value="1"/>
</dbReference>
<feature type="domain" description="GHMP kinase C-terminal" evidence="10">
    <location>
        <begin position="212"/>
        <end position="274"/>
    </location>
</feature>
<dbReference type="EMBL" id="FNVA01000004">
    <property type="protein sequence ID" value="SEG38271.1"/>
    <property type="molecule type" value="Genomic_DNA"/>
</dbReference>
<dbReference type="InterPro" id="IPR006204">
    <property type="entry name" value="GHMP_kinase_N_dom"/>
</dbReference>
<evidence type="ECO:0000256" key="2">
    <source>
        <dbReference type="ARBA" id="ARBA00022679"/>
    </source>
</evidence>
<dbReference type="InterPro" id="IPR014721">
    <property type="entry name" value="Ribsml_uS5_D2-typ_fold_subgr"/>
</dbReference>
<dbReference type="GO" id="GO:0005737">
    <property type="term" value="C:cytoplasm"/>
    <property type="evidence" value="ECO:0007669"/>
    <property type="project" value="UniProtKB-SubCell"/>
</dbReference>
<dbReference type="GO" id="GO:0009088">
    <property type="term" value="P:threonine biosynthetic process"/>
    <property type="evidence" value="ECO:0007669"/>
    <property type="project" value="UniProtKB-UniRule"/>
</dbReference>
<dbReference type="SUPFAM" id="SSF55060">
    <property type="entry name" value="GHMP Kinase, C-terminal domain"/>
    <property type="match status" value="1"/>
</dbReference>